<feature type="compositionally biased region" description="Low complexity" evidence="1">
    <location>
        <begin position="54"/>
        <end position="64"/>
    </location>
</feature>
<evidence type="ECO:0000313" key="2">
    <source>
        <dbReference type="EMBL" id="WMV18803.1"/>
    </source>
</evidence>
<reference evidence="2" key="1">
    <citation type="submission" date="2023-08" db="EMBL/GenBank/DDBJ databases">
        <title>A de novo genome assembly of Solanum verrucosum Schlechtendal, a Mexican diploid species geographically isolated from the other diploid A-genome species in potato relatives.</title>
        <authorList>
            <person name="Hosaka K."/>
        </authorList>
    </citation>
    <scope>NUCLEOTIDE SEQUENCE</scope>
    <source>
        <tissue evidence="2">Young leaves</tissue>
    </source>
</reference>
<name>A0AAF0TK09_SOLVR</name>
<gene>
    <name evidence="2" type="ORF">MTR67_012188</name>
</gene>
<feature type="compositionally biased region" description="Acidic residues" evidence="1">
    <location>
        <begin position="41"/>
        <end position="53"/>
    </location>
</feature>
<evidence type="ECO:0000256" key="1">
    <source>
        <dbReference type="SAM" id="MobiDB-lite"/>
    </source>
</evidence>
<proteinExistence type="predicted"/>
<evidence type="ECO:0000313" key="3">
    <source>
        <dbReference type="Proteomes" id="UP001234989"/>
    </source>
</evidence>
<evidence type="ECO:0008006" key="4">
    <source>
        <dbReference type="Google" id="ProtNLM"/>
    </source>
</evidence>
<dbReference type="EMBL" id="CP133614">
    <property type="protein sequence ID" value="WMV18803.1"/>
    <property type="molecule type" value="Genomic_DNA"/>
</dbReference>
<protein>
    <recommendedName>
        <fullName evidence="4">Integrase core domain containing protein</fullName>
    </recommendedName>
</protein>
<keyword evidence="3" id="KW-1185">Reference proteome</keyword>
<dbReference type="Proteomes" id="UP001234989">
    <property type="component" value="Chromosome 3"/>
</dbReference>
<feature type="region of interest" description="Disordered" evidence="1">
    <location>
        <begin position="22"/>
        <end position="91"/>
    </location>
</feature>
<accession>A0AAF0TK09</accession>
<organism evidence="2 3">
    <name type="scientific">Solanum verrucosum</name>
    <dbReference type="NCBI Taxonomy" id="315347"/>
    <lineage>
        <taxon>Eukaryota</taxon>
        <taxon>Viridiplantae</taxon>
        <taxon>Streptophyta</taxon>
        <taxon>Embryophyta</taxon>
        <taxon>Tracheophyta</taxon>
        <taxon>Spermatophyta</taxon>
        <taxon>Magnoliopsida</taxon>
        <taxon>eudicotyledons</taxon>
        <taxon>Gunneridae</taxon>
        <taxon>Pentapetalae</taxon>
        <taxon>asterids</taxon>
        <taxon>lamiids</taxon>
        <taxon>Solanales</taxon>
        <taxon>Solanaceae</taxon>
        <taxon>Solanoideae</taxon>
        <taxon>Solaneae</taxon>
        <taxon>Solanum</taxon>
    </lineage>
</organism>
<sequence length="91" mass="9508">MHMPKTVATKTLNISLIQDEANVAAPRREPQVEVPPLGDDLVPDVEQMQDDDTAPPATTVDTQVPPSPVANQAPSSSRATHSSGSLASPLA</sequence>
<feature type="compositionally biased region" description="Polar residues" evidence="1">
    <location>
        <begin position="69"/>
        <end position="91"/>
    </location>
</feature>
<dbReference type="AlphaFoldDB" id="A0AAF0TK09"/>